<dbReference type="InterPro" id="IPR006056">
    <property type="entry name" value="RidA"/>
</dbReference>
<organism evidence="2">
    <name type="scientific">Muribaculaceae bacterium Z82</name>
    <dbReference type="NCBI Taxonomy" id="2304548"/>
    <lineage>
        <taxon>Bacteria</taxon>
        <taxon>Pseudomonadati</taxon>
        <taxon>Bacteroidota</taxon>
        <taxon>Bacteroidia</taxon>
        <taxon>Bacteroidales</taxon>
        <taxon>Muribaculaceae</taxon>
    </lineage>
</organism>
<dbReference type="PANTHER" id="PTHR11803:SF58">
    <property type="entry name" value="PROTEIN HMF1-RELATED"/>
    <property type="match status" value="1"/>
</dbReference>
<evidence type="ECO:0000313" key="2">
    <source>
        <dbReference type="EMBL" id="NBI34324.1"/>
    </source>
</evidence>
<dbReference type="InterPro" id="IPR006175">
    <property type="entry name" value="YjgF/YER057c/UK114"/>
</dbReference>
<dbReference type="GO" id="GO:0019239">
    <property type="term" value="F:deaminase activity"/>
    <property type="evidence" value="ECO:0007669"/>
    <property type="project" value="TreeGrafter"/>
</dbReference>
<name>A0A7C9NAG5_9BACT</name>
<protein>
    <submittedName>
        <fullName evidence="2">RidA family protein</fullName>
    </submittedName>
</protein>
<dbReference type="Gene3D" id="3.30.1330.40">
    <property type="entry name" value="RutC-like"/>
    <property type="match status" value="1"/>
</dbReference>
<comment type="similarity">
    <text evidence="1">Belongs to the RutC family.</text>
</comment>
<proteinExistence type="inferred from homology"/>
<sequence>MKSIQTTQAPAAIGPYVQANLAFGRLYTSGQIAIDPATGKLVEGDITAQTARVMANIDALLKEAGSNWDHVVKTTCFLTDMGDFDAFNAEYAKSFADVLPARSCVAVAGLPKGALVEVEVIAMLAEI</sequence>
<comment type="caution">
    <text evidence="2">The sequence shown here is derived from an EMBL/GenBank/DDBJ whole genome shotgun (WGS) entry which is preliminary data.</text>
</comment>
<dbReference type="NCBIfam" id="TIGR00004">
    <property type="entry name" value="Rid family detoxifying hydrolase"/>
    <property type="match status" value="1"/>
</dbReference>
<dbReference type="EMBL" id="QWKH01000022">
    <property type="protein sequence ID" value="NBI34324.1"/>
    <property type="molecule type" value="Genomic_DNA"/>
</dbReference>
<dbReference type="FunFam" id="3.30.1330.40:FF:000001">
    <property type="entry name" value="L-PSP family endoribonuclease"/>
    <property type="match status" value="1"/>
</dbReference>
<evidence type="ECO:0000256" key="1">
    <source>
        <dbReference type="ARBA" id="ARBA00010552"/>
    </source>
</evidence>
<reference evidence="2" key="1">
    <citation type="submission" date="2018-08" db="EMBL/GenBank/DDBJ databases">
        <title>Murine metabolic-syndrome-specific gut microbial biobank.</title>
        <authorList>
            <person name="Liu C."/>
        </authorList>
    </citation>
    <scope>NUCLEOTIDE SEQUENCE [LARGE SCALE GENOMIC DNA]</scope>
    <source>
        <strain evidence="2">Z82</strain>
    </source>
</reference>
<dbReference type="PANTHER" id="PTHR11803">
    <property type="entry name" value="2-IMINOBUTANOATE/2-IMINOPROPANOATE DEAMINASE RIDA"/>
    <property type="match status" value="1"/>
</dbReference>
<dbReference type="Pfam" id="PF01042">
    <property type="entry name" value="Ribonuc_L-PSP"/>
    <property type="match status" value="1"/>
</dbReference>
<gene>
    <name evidence="2" type="ORF">D1639_04615</name>
</gene>
<accession>A0A7C9NAG5</accession>
<dbReference type="SUPFAM" id="SSF55298">
    <property type="entry name" value="YjgF-like"/>
    <property type="match status" value="1"/>
</dbReference>
<dbReference type="CDD" id="cd00448">
    <property type="entry name" value="YjgF_YER057c_UK114_family"/>
    <property type="match status" value="1"/>
</dbReference>
<dbReference type="AlphaFoldDB" id="A0A7C9NAG5"/>
<dbReference type="GO" id="GO:0005829">
    <property type="term" value="C:cytosol"/>
    <property type="evidence" value="ECO:0007669"/>
    <property type="project" value="TreeGrafter"/>
</dbReference>
<dbReference type="InterPro" id="IPR035959">
    <property type="entry name" value="RutC-like_sf"/>
</dbReference>